<evidence type="ECO:0000313" key="5">
    <source>
        <dbReference type="Proteomes" id="UP000587579"/>
    </source>
</evidence>
<evidence type="ECO:0000313" key="4">
    <source>
        <dbReference type="EMBL" id="MBB6029235.1"/>
    </source>
</evidence>
<keyword evidence="1" id="KW-0677">Repeat</keyword>
<keyword evidence="2 3" id="KW-0040">ANK repeat</keyword>
<dbReference type="Gene3D" id="1.25.40.20">
    <property type="entry name" value="Ankyrin repeat-containing domain"/>
    <property type="match status" value="4"/>
</dbReference>
<feature type="repeat" description="ANK" evidence="3">
    <location>
        <begin position="17"/>
        <end position="49"/>
    </location>
</feature>
<dbReference type="PANTHER" id="PTHR24166">
    <property type="entry name" value="ROLLING PEBBLES, ISOFORM B"/>
    <property type="match status" value="1"/>
</dbReference>
<dbReference type="Proteomes" id="UP000587579">
    <property type="component" value="Unassembled WGS sequence"/>
</dbReference>
<feature type="repeat" description="ANK" evidence="3">
    <location>
        <begin position="94"/>
        <end position="126"/>
    </location>
</feature>
<organism evidence="4 5">
    <name type="scientific">Oceanithermus desulfurans</name>
    <dbReference type="NCBI Taxonomy" id="227924"/>
    <lineage>
        <taxon>Bacteria</taxon>
        <taxon>Thermotogati</taxon>
        <taxon>Deinococcota</taxon>
        <taxon>Deinococci</taxon>
        <taxon>Thermales</taxon>
        <taxon>Thermaceae</taxon>
        <taxon>Oceanithermus</taxon>
    </lineage>
</organism>
<dbReference type="Pfam" id="PF00023">
    <property type="entry name" value="Ank"/>
    <property type="match status" value="1"/>
</dbReference>
<evidence type="ECO:0000256" key="1">
    <source>
        <dbReference type="ARBA" id="ARBA00022737"/>
    </source>
</evidence>
<dbReference type="PROSITE" id="PS50088">
    <property type="entry name" value="ANK_REPEAT"/>
    <property type="match status" value="6"/>
</dbReference>
<feature type="repeat" description="ANK" evidence="3">
    <location>
        <begin position="50"/>
        <end position="78"/>
    </location>
</feature>
<dbReference type="InterPro" id="IPR036770">
    <property type="entry name" value="Ankyrin_rpt-contain_sf"/>
</dbReference>
<feature type="repeat" description="ANK" evidence="3">
    <location>
        <begin position="347"/>
        <end position="375"/>
    </location>
</feature>
<reference evidence="4 5" key="1">
    <citation type="submission" date="2020-08" db="EMBL/GenBank/DDBJ databases">
        <title>Genomic Encyclopedia of Type Strains, Phase IV (KMG-IV): sequencing the most valuable type-strain genomes for metagenomic binning, comparative biology and taxonomic classification.</title>
        <authorList>
            <person name="Goeker M."/>
        </authorList>
    </citation>
    <scope>NUCLEOTIDE SEQUENCE [LARGE SCALE GENOMIC DNA]</scope>
    <source>
        <strain evidence="4 5">DSM 15757</strain>
    </source>
</reference>
<dbReference type="SMART" id="SM00248">
    <property type="entry name" value="ANK"/>
    <property type="match status" value="13"/>
</dbReference>
<dbReference type="InterPro" id="IPR050889">
    <property type="entry name" value="Dendritic_Spine_Reg/Scaffold"/>
</dbReference>
<protein>
    <submittedName>
        <fullName evidence="4">Ankyrin repeat protein</fullName>
    </submittedName>
</protein>
<keyword evidence="5" id="KW-1185">Reference proteome</keyword>
<feature type="repeat" description="ANK" evidence="3">
    <location>
        <begin position="188"/>
        <end position="220"/>
    </location>
</feature>
<dbReference type="PROSITE" id="PS50297">
    <property type="entry name" value="ANK_REP_REGION"/>
    <property type="match status" value="6"/>
</dbReference>
<evidence type="ECO:0000256" key="3">
    <source>
        <dbReference type="PROSITE-ProRule" id="PRU00023"/>
    </source>
</evidence>
<dbReference type="Pfam" id="PF12796">
    <property type="entry name" value="Ank_2"/>
    <property type="match status" value="3"/>
</dbReference>
<dbReference type="SUPFAM" id="SSF48403">
    <property type="entry name" value="Ankyrin repeat"/>
    <property type="match status" value="2"/>
</dbReference>
<dbReference type="PANTHER" id="PTHR24166:SF48">
    <property type="entry name" value="PROTEIN VAPYRIN"/>
    <property type="match status" value="1"/>
</dbReference>
<comment type="caution">
    <text evidence="4">The sequence shown here is derived from an EMBL/GenBank/DDBJ whole genome shotgun (WGS) entry which is preliminary data.</text>
</comment>
<dbReference type="InterPro" id="IPR002110">
    <property type="entry name" value="Ankyrin_rpt"/>
</dbReference>
<accession>A0ABR6NZR7</accession>
<gene>
    <name evidence="4" type="ORF">HNQ05_000600</name>
</gene>
<evidence type="ECO:0000256" key="2">
    <source>
        <dbReference type="ARBA" id="ARBA00023043"/>
    </source>
</evidence>
<name>A0ABR6NZR7_9DEIN</name>
<sequence length="703" mass="76724">MRHLLAYGASPNQPDTYFKTPLHFAAEAGHVDAVRLLLAAGAQVDAFEVLEGTPLTHAAVAGHADVVRLLLKVGADPNRTFLNPESQDCYEWGCSLSPLEAAAKGGHAEVVRILLQGGAHPFTPRDEHDREFWPNAFQHALLGNHPEAAWLLAERMLTSLERAAFYGSARKVRELLGKGQDPNEVGRSGCTPLHLAAWQGELEVVRILLQAGAQRNARCHKPLPNFTPVELAALGGWPDVVELLAKGGPEYRALQLAVYKRRGAGPAEGRSERSPDRPAVVRYLVEKLKTPVAAPKEYRGFTYPDPWRYRLDFEGAPLELAAKNGQANALALMLKSKPGDLDLSGPYGHWLLAKAATSGHLEVVRLLVEAGAPVNDPLSPELPSPALAEAVRSGHRHVVRYLLERGAKTSPDQVPERGRSYEWQGYGYALQLHPPLVEAAARGDLAMVRLLVKHGAWLGRYLTTVPLGWIDRESWTGLVIFDYYQVTPLEVAVHEGRLQVARYLVEKGAVPPPGLLEVAARQANPEMVRFVLGLKPGREERKRALAWATDADVVRLLLGADRPGKADIAGSGVPAEALYQAIVNKRHEALRTLLEAGANPNTRSEWGVPPDDDSVSPLFSAILNDDPVAARLLAINGATFKDEAERKQAVEAAGRTLKPYLAMIVANLTGRQELVCPAIERYNKHRLDAGEGIPMEFQLTSCL</sequence>
<dbReference type="EMBL" id="JACHEZ010000002">
    <property type="protein sequence ID" value="MBB6029235.1"/>
    <property type="molecule type" value="Genomic_DNA"/>
</dbReference>
<proteinExistence type="predicted"/>
<feature type="repeat" description="ANK" evidence="3">
    <location>
        <begin position="484"/>
        <end position="509"/>
    </location>
</feature>
<dbReference type="PRINTS" id="PR01415">
    <property type="entry name" value="ANKYRIN"/>
</dbReference>